<gene>
    <name evidence="1" type="ORF">ED28_06945</name>
</gene>
<dbReference type="Proteomes" id="UP000288794">
    <property type="component" value="Unassembled WGS sequence"/>
</dbReference>
<name>A0A443IF76_9GAMM</name>
<evidence type="ECO:0000313" key="1">
    <source>
        <dbReference type="EMBL" id="RWR02715.1"/>
    </source>
</evidence>
<dbReference type="AlphaFoldDB" id="A0A443IF76"/>
<accession>A0A443IF76</accession>
<comment type="caution">
    <text evidence="1">The sequence shown here is derived from an EMBL/GenBank/DDBJ whole genome shotgun (WGS) entry which is preliminary data.</text>
</comment>
<evidence type="ECO:0000313" key="2">
    <source>
        <dbReference type="Proteomes" id="UP000288794"/>
    </source>
</evidence>
<organism evidence="1 2">
    <name type="scientific">[Pantoea] beijingensis</name>
    <dbReference type="NCBI Taxonomy" id="1324864"/>
    <lineage>
        <taxon>Bacteria</taxon>
        <taxon>Pseudomonadati</taxon>
        <taxon>Pseudomonadota</taxon>
        <taxon>Gammaproteobacteria</taxon>
        <taxon>Enterobacterales</taxon>
        <taxon>Erwiniaceae</taxon>
        <taxon>Erwinia</taxon>
    </lineage>
</organism>
<protein>
    <submittedName>
        <fullName evidence="1">Transposase</fullName>
    </submittedName>
</protein>
<keyword evidence="2" id="KW-1185">Reference proteome</keyword>
<reference evidence="1 2" key="1">
    <citation type="submission" date="2014-04" db="EMBL/GenBank/DDBJ databases">
        <title>Draft genome sequence of Pantoea beijingensis strain LMG 27579, an emerging pathogen to Pleurotus eryngii with potential industrial application.</title>
        <authorList>
            <person name="Xu F."/>
            <person name="Liu Y."/>
            <person name="Wang S."/>
            <person name="Yin Y."/>
            <person name="Ma Y."/>
            <person name="Zhao S."/>
            <person name="Rong C."/>
        </authorList>
    </citation>
    <scope>NUCLEOTIDE SEQUENCE [LARGE SCALE GENOMIC DNA]</scope>
    <source>
        <strain evidence="1 2">LMG 27579</strain>
    </source>
</reference>
<dbReference type="EMBL" id="JMEE01000009">
    <property type="protein sequence ID" value="RWR02715.1"/>
    <property type="molecule type" value="Genomic_DNA"/>
</dbReference>
<proteinExistence type="predicted"/>
<sequence>MLLFATPVVELGFVKAEFTGCGCNTDAFCKLQGFTAKFRRVLLTHCFWVDTGFVRNHL</sequence>